<dbReference type="InterPro" id="IPR050708">
    <property type="entry name" value="T6SS_VgrG/RHS"/>
</dbReference>
<dbReference type="EMBL" id="JAAGRR010000149">
    <property type="protein sequence ID" value="NDY43315.1"/>
    <property type="molecule type" value="Genomic_DNA"/>
</dbReference>
<dbReference type="PANTHER" id="PTHR32305:SF15">
    <property type="entry name" value="PROTEIN RHSA-RELATED"/>
    <property type="match status" value="1"/>
</dbReference>
<accession>A0A6N9TPX1</accession>
<comment type="caution">
    <text evidence="1">The sequence shown here is derived from an EMBL/GenBank/DDBJ whole genome shotgun (WGS) entry which is preliminary data.</text>
</comment>
<reference evidence="1 2" key="1">
    <citation type="submission" date="2020-02" db="EMBL/GenBank/DDBJ databases">
        <title>Comparative genomics of sulfur disproportionating microorganisms.</title>
        <authorList>
            <person name="Ward L.M."/>
            <person name="Bertran E."/>
            <person name="Johnston D.T."/>
        </authorList>
    </citation>
    <scope>NUCLEOTIDE SEQUENCE [LARGE SCALE GENOMIC DNA]</scope>
    <source>
        <strain evidence="1 2">DSM 100025</strain>
    </source>
</reference>
<dbReference type="PRINTS" id="PR00394">
    <property type="entry name" value="RHSPROTEIN"/>
</dbReference>
<dbReference type="Gene3D" id="2.180.10.10">
    <property type="entry name" value="RHS repeat-associated core"/>
    <property type="match status" value="1"/>
</dbReference>
<evidence type="ECO:0000313" key="1">
    <source>
        <dbReference type="EMBL" id="NDY43315.1"/>
    </source>
</evidence>
<name>A0A6N9TPX1_DISTH</name>
<dbReference type="AlphaFoldDB" id="A0A6N9TPX1"/>
<proteinExistence type="predicted"/>
<sequence length="201" mass="22820">MLVDATGVVTWRAEYEAFGLAQIEIEVVGNNLRFPGQYFDQETGLHYNWHRYYDPAAGRYLTPDPIGLAGGINLFAYVQNNPVNFTDPYGLWPFGLPGKSDALKNGSSWVDYYLPGMDKTQQQKIVNEVVDELGWKDVKNGLNKFGKDFQPPTPDQLKDLTSDQKKIIDDFFNRIDVPGDIKNRIHDLLYPEINDQGTCPN</sequence>
<organism evidence="1 2">
    <name type="scientific">Dissulfurirhabdus thermomarina</name>
    <dbReference type="NCBI Taxonomy" id="1765737"/>
    <lineage>
        <taxon>Bacteria</taxon>
        <taxon>Deltaproteobacteria</taxon>
        <taxon>Dissulfurirhabdaceae</taxon>
        <taxon>Dissulfurirhabdus</taxon>
    </lineage>
</organism>
<dbReference type="NCBIfam" id="TIGR03696">
    <property type="entry name" value="Rhs_assc_core"/>
    <property type="match status" value="1"/>
</dbReference>
<dbReference type="PANTHER" id="PTHR32305">
    <property type="match status" value="1"/>
</dbReference>
<evidence type="ECO:0000313" key="2">
    <source>
        <dbReference type="Proteomes" id="UP000469346"/>
    </source>
</evidence>
<dbReference type="InterPro" id="IPR022385">
    <property type="entry name" value="Rhs_assc_core"/>
</dbReference>
<protein>
    <submittedName>
        <fullName evidence="1">RHS repeat-associated core domain-containing protein</fullName>
    </submittedName>
</protein>
<dbReference type="Proteomes" id="UP000469346">
    <property type="component" value="Unassembled WGS sequence"/>
</dbReference>
<keyword evidence="2" id="KW-1185">Reference proteome</keyword>
<gene>
    <name evidence="1" type="ORF">G3N55_10740</name>
</gene>